<keyword evidence="2" id="KW-1185">Reference proteome</keyword>
<dbReference type="InterPro" id="IPR000150">
    <property type="entry name" value="Cof"/>
</dbReference>
<dbReference type="Gene3D" id="3.30.1240.10">
    <property type="match status" value="1"/>
</dbReference>
<proteinExistence type="predicted"/>
<reference evidence="1 2" key="1">
    <citation type="submission" date="2020-08" db="EMBL/GenBank/DDBJ databases">
        <title>Genome public.</title>
        <authorList>
            <person name="Liu C."/>
            <person name="Sun Q."/>
        </authorList>
    </citation>
    <scope>NUCLEOTIDE SEQUENCE [LARGE SCALE GENOMIC DNA]</scope>
    <source>
        <strain evidence="1 2">NSJ-43</strain>
    </source>
</reference>
<dbReference type="PROSITE" id="PS01229">
    <property type="entry name" value="COF_2"/>
    <property type="match status" value="1"/>
</dbReference>
<dbReference type="SFLD" id="SFLDG01140">
    <property type="entry name" value="C2.B:_Phosphomannomutase_and_P"/>
    <property type="match status" value="1"/>
</dbReference>
<gene>
    <name evidence="1" type="ORF">H8S01_09830</name>
</gene>
<dbReference type="InterPro" id="IPR023214">
    <property type="entry name" value="HAD_sf"/>
</dbReference>
<dbReference type="EMBL" id="JACOPD010000006">
    <property type="protein sequence ID" value="MBC5681260.1"/>
    <property type="molecule type" value="Genomic_DNA"/>
</dbReference>
<dbReference type="PROSITE" id="PS01228">
    <property type="entry name" value="COF_1"/>
    <property type="match status" value="1"/>
</dbReference>
<dbReference type="InterPro" id="IPR006379">
    <property type="entry name" value="HAD-SF_hydro_IIB"/>
</dbReference>
<dbReference type="PANTHER" id="PTHR10000">
    <property type="entry name" value="PHOSPHOSERINE PHOSPHATASE"/>
    <property type="match status" value="1"/>
</dbReference>
<dbReference type="PANTHER" id="PTHR10000:SF8">
    <property type="entry name" value="HAD SUPERFAMILY HYDROLASE-LIKE, TYPE 3"/>
    <property type="match status" value="1"/>
</dbReference>
<sequence length="257" mass="28549">MIKLVASDLDGTILLNGAQHVDDSMCETIDMLGRKGIIFAPASGRQCESLVRLFSKVKSPLMYISDNGALVRYKGETIVKTPMDYNLAIEIAKDIISVPNCEVLLSGEKTAYIMPKTEEYLIRMTKVVQYKTTIIKSLDEIQEDILKVSVCDLSGIANSEKYFADKWSDKAAAAVSGDQYMDFMDLCVSKGDALKKVQKIYGIDRSECMAFGDNYNDCEMLKQAEFSYAMASAADDIKKNALYVTDSVEKILRGELL</sequence>
<dbReference type="NCBIfam" id="TIGR01484">
    <property type="entry name" value="HAD-SF-IIB"/>
    <property type="match status" value="1"/>
</dbReference>
<keyword evidence="1" id="KW-0378">Hydrolase</keyword>
<dbReference type="SUPFAM" id="SSF56784">
    <property type="entry name" value="HAD-like"/>
    <property type="match status" value="1"/>
</dbReference>
<dbReference type="NCBIfam" id="TIGR00099">
    <property type="entry name" value="Cof-subfamily"/>
    <property type="match status" value="1"/>
</dbReference>
<dbReference type="RefSeq" id="WP_021866596.1">
    <property type="nucleotide sequence ID" value="NZ_JACOPD010000006.1"/>
</dbReference>
<dbReference type="Pfam" id="PF08282">
    <property type="entry name" value="Hydrolase_3"/>
    <property type="match status" value="1"/>
</dbReference>
<dbReference type="GO" id="GO:0016787">
    <property type="term" value="F:hydrolase activity"/>
    <property type="evidence" value="ECO:0007669"/>
    <property type="project" value="UniProtKB-KW"/>
</dbReference>
<dbReference type="SFLD" id="SFLDS00003">
    <property type="entry name" value="Haloacid_Dehalogenase"/>
    <property type="match status" value="1"/>
</dbReference>
<comment type="caution">
    <text evidence="1">The sequence shown here is derived from an EMBL/GenBank/DDBJ whole genome shotgun (WGS) entry which is preliminary data.</text>
</comment>
<dbReference type="InterPro" id="IPR036412">
    <property type="entry name" value="HAD-like_sf"/>
</dbReference>
<name>A0ABR7G1E1_9FIRM</name>
<evidence type="ECO:0000313" key="2">
    <source>
        <dbReference type="Proteomes" id="UP000628463"/>
    </source>
</evidence>
<protein>
    <submittedName>
        <fullName evidence="1">Cof-type HAD-IIB family hydrolase</fullName>
    </submittedName>
</protein>
<dbReference type="Proteomes" id="UP000628463">
    <property type="component" value="Unassembled WGS sequence"/>
</dbReference>
<dbReference type="Gene3D" id="3.40.50.1000">
    <property type="entry name" value="HAD superfamily/HAD-like"/>
    <property type="match status" value="1"/>
</dbReference>
<evidence type="ECO:0000313" key="1">
    <source>
        <dbReference type="EMBL" id="MBC5681260.1"/>
    </source>
</evidence>
<organism evidence="1 2">
    <name type="scientific">Lachnospira hominis</name>
    <name type="common">ex Liu et al. 2021</name>
    <dbReference type="NCBI Taxonomy" id="2763051"/>
    <lineage>
        <taxon>Bacteria</taxon>
        <taxon>Bacillati</taxon>
        <taxon>Bacillota</taxon>
        <taxon>Clostridia</taxon>
        <taxon>Lachnospirales</taxon>
        <taxon>Lachnospiraceae</taxon>
        <taxon>Lachnospira</taxon>
    </lineage>
</organism>
<accession>A0ABR7G1E1</accession>